<proteinExistence type="predicted"/>
<evidence type="ECO:0000256" key="1">
    <source>
        <dbReference type="SAM" id="MobiDB-lite"/>
    </source>
</evidence>
<reference evidence="2 3" key="1">
    <citation type="submission" date="2024-03" db="EMBL/GenBank/DDBJ databases">
        <title>Complete genome sequence of the green alga Chloropicon roscoffensis RCC1871.</title>
        <authorList>
            <person name="Lemieux C."/>
            <person name="Pombert J.-F."/>
            <person name="Otis C."/>
            <person name="Turmel M."/>
        </authorList>
    </citation>
    <scope>NUCLEOTIDE SEQUENCE [LARGE SCALE GENOMIC DNA]</scope>
    <source>
        <strain evidence="2 3">RCC1871</strain>
    </source>
</reference>
<feature type="compositionally biased region" description="Acidic residues" evidence="1">
    <location>
        <begin position="185"/>
        <end position="198"/>
    </location>
</feature>
<dbReference type="Proteomes" id="UP001472866">
    <property type="component" value="Chromosome 03"/>
</dbReference>
<evidence type="ECO:0000313" key="2">
    <source>
        <dbReference type="EMBL" id="WZN60338.1"/>
    </source>
</evidence>
<sequence length="382" mass="40813">MAMPGGGKTRITFSRAFLESSGLASGLAGRNEGPLTLTIDESKLDALGRDPCVITLRGRKHVGRARAKAGESSTRQQQKLPGVRESRGEEDQGVAASRLADAALVEAGTSLRGLGPPLATAIDARSRESVGLGEVFRDLSGLSDRVDSLVRDVARARAAREEAGARRETRAEGVDVGTQTAAAAAEEEEEEEEEEIGGAEDGAVAMAASLFFERCVTAAARRALPEQAPTGLAEEGVIRGLSAQFFARVAAEAACQCVLRREPQNGAPVPEPEMEEEGQEEEDDEEEEEMVEDEPRPAPSPPAREEEDEEEEMPAPPREIEERPSEAGEDPSATAELAPSLAPPRAAGLRSREELALELEWTLRALDQRMAFLESQRARAAG</sequence>
<evidence type="ECO:0000313" key="3">
    <source>
        <dbReference type="Proteomes" id="UP001472866"/>
    </source>
</evidence>
<feature type="compositionally biased region" description="Acidic residues" evidence="1">
    <location>
        <begin position="272"/>
        <end position="292"/>
    </location>
</feature>
<protein>
    <submittedName>
        <fullName evidence="2">Uncharacterized protein</fullName>
    </submittedName>
</protein>
<feature type="region of interest" description="Disordered" evidence="1">
    <location>
        <begin position="160"/>
        <end position="198"/>
    </location>
</feature>
<dbReference type="EMBL" id="CP151503">
    <property type="protein sequence ID" value="WZN60338.1"/>
    <property type="molecule type" value="Genomic_DNA"/>
</dbReference>
<feature type="compositionally biased region" description="Basic and acidic residues" evidence="1">
    <location>
        <begin position="160"/>
        <end position="173"/>
    </location>
</feature>
<organism evidence="2 3">
    <name type="scientific">Chloropicon roscoffensis</name>
    <dbReference type="NCBI Taxonomy" id="1461544"/>
    <lineage>
        <taxon>Eukaryota</taxon>
        <taxon>Viridiplantae</taxon>
        <taxon>Chlorophyta</taxon>
        <taxon>Chloropicophyceae</taxon>
        <taxon>Chloropicales</taxon>
        <taxon>Chloropicaceae</taxon>
        <taxon>Chloropicon</taxon>
    </lineage>
</organism>
<gene>
    <name evidence="2" type="ORF">HKI87_03g18670</name>
</gene>
<name>A0AAX4P2I3_9CHLO</name>
<accession>A0AAX4P2I3</accession>
<dbReference type="AlphaFoldDB" id="A0AAX4P2I3"/>
<feature type="region of interest" description="Disordered" evidence="1">
    <location>
        <begin position="263"/>
        <end position="350"/>
    </location>
</feature>
<feature type="region of interest" description="Disordered" evidence="1">
    <location>
        <begin position="63"/>
        <end position="92"/>
    </location>
</feature>
<keyword evidence="3" id="KW-1185">Reference proteome</keyword>